<evidence type="ECO:0000313" key="1">
    <source>
        <dbReference type="EMBL" id="EEU96957.1"/>
    </source>
</evidence>
<name>C7H539_FAED2</name>
<dbReference type="EMBL" id="ACOP02000040">
    <property type="protein sequence ID" value="EEU96957.1"/>
    <property type="molecule type" value="Genomic_DNA"/>
</dbReference>
<sequence>MPPPGQPFTSYYNINALQEKVLFLNFLHIYQKDCDKNVSYGKNRRFSLHLRIELIIMFLLW</sequence>
<dbReference type="HOGENOM" id="CLU_2915700_0_0_9"/>
<keyword evidence="2" id="KW-1185">Reference proteome</keyword>
<accession>C7H539</accession>
<reference evidence="1" key="1">
    <citation type="submission" date="2009-08" db="EMBL/GenBank/DDBJ databases">
        <authorList>
            <person name="Weinstock G."/>
            <person name="Sodergren E."/>
            <person name="Clifton S."/>
            <person name="Fulton L."/>
            <person name="Fulton B."/>
            <person name="Courtney L."/>
            <person name="Fronick C."/>
            <person name="Harrison M."/>
            <person name="Strong C."/>
            <person name="Farmer C."/>
            <person name="Delahaunty K."/>
            <person name="Markovic C."/>
            <person name="Hall O."/>
            <person name="Minx P."/>
            <person name="Tomlinson C."/>
            <person name="Mitreva M."/>
            <person name="Nelson J."/>
            <person name="Hou S."/>
            <person name="Wollam A."/>
            <person name="Pepin K.H."/>
            <person name="Johnson M."/>
            <person name="Bhonagiri V."/>
            <person name="Nash W.E."/>
            <person name="Warren W."/>
            <person name="Chinwalla A."/>
            <person name="Mardis E.R."/>
            <person name="Wilson R.K."/>
        </authorList>
    </citation>
    <scope>NUCLEOTIDE SEQUENCE [LARGE SCALE GENOMIC DNA]</scope>
    <source>
        <strain evidence="1">A2-165</strain>
    </source>
</reference>
<gene>
    <name evidence="1" type="ORF">FAEPRAA2165_01409</name>
</gene>
<dbReference type="AlphaFoldDB" id="C7H539"/>
<organism evidence="1 2">
    <name type="scientific">Faecalibacterium duncaniae (strain DSM 17677 / JCM 31915 / A2-165)</name>
    <name type="common">Faecalibacterium prausnitzii</name>
    <dbReference type="NCBI Taxonomy" id="411483"/>
    <lineage>
        <taxon>Bacteria</taxon>
        <taxon>Bacillati</taxon>
        <taxon>Bacillota</taxon>
        <taxon>Clostridia</taxon>
        <taxon>Eubacteriales</taxon>
        <taxon>Oscillospiraceae</taxon>
        <taxon>Faecalibacterium</taxon>
    </lineage>
</organism>
<dbReference type="STRING" id="411483.FAEPRAA2165_01409"/>
<dbReference type="Proteomes" id="UP000004619">
    <property type="component" value="Unassembled WGS sequence"/>
</dbReference>
<proteinExistence type="predicted"/>
<protein>
    <submittedName>
        <fullName evidence="1">Uncharacterized protein</fullName>
    </submittedName>
</protein>
<comment type="caution">
    <text evidence="1">The sequence shown here is derived from an EMBL/GenBank/DDBJ whole genome shotgun (WGS) entry which is preliminary data.</text>
</comment>
<evidence type="ECO:0000313" key="2">
    <source>
        <dbReference type="Proteomes" id="UP000004619"/>
    </source>
</evidence>